<dbReference type="AlphaFoldDB" id="A0A1I4XIR7"/>
<evidence type="ECO:0000313" key="2">
    <source>
        <dbReference type="EMBL" id="SFN25622.1"/>
    </source>
</evidence>
<feature type="region of interest" description="Disordered" evidence="1">
    <location>
        <begin position="1"/>
        <end position="20"/>
    </location>
</feature>
<name>A0A1I4XIR7_9GAMM</name>
<accession>A0A1I4XIR7</accession>
<protein>
    <submittedName>
        <fullName evidence="2">Uncharacterized protein</fullName>
    </submittedName>
</protein>
<keyword evidence="3" id="KW-1185">Reference proteome</keyword>
<evidence type="ECO:0000256" key="1">
    <source>
        <dbReference type="SAM" id="MobiDB-lite"/>
    </source>
</evidence>
<organism evidence="2 3">
    <name type="scientific">Izhakiella capsodis</name>
    <dbReference type="NCBI Taxonomy" id="1367852"/>
    <lineage>
        <taxon>Bacteria</taxon>
        <taxon>Pseudomonadati</taxon>
        <taxon>Pseudomonadota</taxon>
        <taxon>Gammaproteobacteria</taxon>
        <taxon>Enterobacterales</taxon>
        <taxon>Erwiniaceae</taxon>
        <taxon>Izhakiella</taxon>
    </lineage>
</organism>
<sequence>MKRLGGPATPVNGNDAPGKTLSQHYCNIFEYERDIIMKRGVSQETIDPLYLVFHLSGARHVTNDNAQSERNLTSQSRSGINERIMVILLKRR</sequence>
<reference evidence="3" key="1">
    <citation type="submission" date="2016-10" db="EMBL/GenBank/DDBJ databases">
        <authorList>
            <person name="Varghese N."/>
            <person name="Submissions S."/>
        </authorList>
    </citation>
    <scope>NUCLEOTIDE SEQUENCE [LARGE SCALE GENOMIC DNA]</scope>
    <source>
        <strain evidence="3">N6PO6</strain>
    </source>
</reference>
<proteinExistence type="predicted"/>
<gene>
    <name evidence="2" type="ORF">SAMN05216516_104165</name>
</gene>
<evidence type="ECO:0000313" key="3">
    <source>
        <dbReference type="Proteomes" id="UP000242222"/>
    </source>
</evidence>
<dbReference type="Proteomes" id="UP000242222">
    <property type="component" value="Unassembled WGS sequence"/>
</dbReference>
<dbReference type="EMBL" id="FOVC01000004">
    <property type="protein sequence ID" value="SFN25622.1"/>
    <property type="molecule type" value="Genomic_DNA"/>
</dbReference>